<feature type="domain" description="SbsA Ig-like" evidence="3">
    <location>
        <begin position="271"/>
        <end position="348"/>
    </location>
</feature>
<accession>A0A3B0UZ43</accession>
<dbReference type="AlphaFoldDB" id="A0A3B0UZ43"/>
<reference evidence="4" key="1">
    <citation type="submission" date="2018-06" db="EMBL/GenBank/DDBJ databases">
        <authorList>
            <person name="Zhirakovskaya E."/>
        </authorList>
    </citation>
    <scope>NUCLEOTIDE SEQUENCE</scope>
</reference>
<evidence type="ECO:0000259" key="3">
    <source>
        <dbReference type="Pfam" id="PF13205"/>
    </source>
</evidence>
<evidence type="ECO:0000313" key="4">
    <source>
        <dbReference type="EMBL" id="VAW31742.1"/>
    </source>
</evidence>
<sequence>MIRRLRFLLVFIFVLAACTRNPAVPLAPMPTAVTTATSSRTETVAPDEPDPTPQPTAIPNFLAWELDGGLSLDNFPPDQPLAIRFNQPMSTAAPQPLIFSPTVRGEFEWSDNNSLLTFTPDAGFSIDRRYSVNLHASLRSSSGLQFTVVQRLQLRTQTAPIVKRRTPSSGIVTDYQPTFALTMNGPMDRASVEAAFSVTPAMPTTVDWDGNTFKVTMDEPLLFGTEYQFTLDKTAVDENGRHLVQPYIWTAQLAQPLAGVSWPTANDHLAPIVVRFNYPIDQASLSDALEIKPAISGKLTWSSDYTTVELTPDSQLPADTAYSISFDSILQDADGNPLPTPEAISFTTPPAILSATPMGLGNHPVGSIKIRFDRLMDSATAEAAFQIEPAIDGRFSWEETTLIFTPETGYLAENSDYTVTIAQTVLGADGETVLNDDYSWSFATKELVDMADFGVGPNAQVLDANGRRAVQFQAFRRNTLNFTFQLYQLNLPQFLDRYESGFHSWIWDNVDETPISTDGTELVAEWQMVSTAPLQDWANVQETILPENVPPGLYILNLVAGNVN</sequence>
<dbReference type="Pfam" id="PF13205">
    <property type="entry name" value="Big_5"/>
    <property type="match status" value="2"/>
</dbReference>
<dbReference type="Gene3D" id="2.60.40.3710">
    <property type="match status" value="3"/>
</dbReference>
<feature type="region of interest" description="Disordered" evidence="2">
    <location>
        <begin position="35"/>
        <end position="54"/>
    </location>
</feature>
<feature type="non-terminal residue" evidence="4">
    <location>
        <position position="564"/>
    </location>
</feature>
<gene>
    <name evidence="4" type="ORF">MNBD_CHLOROFLEXI01-3526</name>
</gene>
<evidence type="ECO:0000256" key="2">
    <source>
        <dbReference type="SAM" id="MobiDB-lite"/>
    </source>
</evidence>
<dbReference type="EMBL" id="UOEU01000283">
    <property type="protein sequence ID" value="VAW31742.1"/>
    <property type="molecule type" value="Genomic_DNA"/>
</dbReference>
<name>A0A3B0UZ43_9ZZZZ</name>
<organism evidence="4">
    <name type="scientific">hydrothermal vent metagenome</name>
    <dbReference type="NCBI Taxonomy" id="652676"/>
    <lineage>
        <taxon>unclassified sequences</taxon>
        <taxon>metagenomes</taxon>
        <taxon>ecological metagenomes</taxon>
    </lineage>
</organism>
<dbReference type="InterPro" id="IPR032812">
    <property type="entry name" value="SbsA_Ig"/>
</dbReference>
<keyword evidence="1" id="KW-0732">Signal</keyword>
<protein>
    <recommendedName>
        <fullName evidence="3">SbsA Ig-like domain-containing protein</fullName>
    </recommendedName>
</protein>
<proteinExistence type="predicted"/>
<dbReference type="PROSITE" id="PS51257">
    <property type="entry name" value="PROKAR_LIPOPROTEIN"/>
    <property type="match status" value="1"/>
</dbReference>
<feature type="domain" description="SbsA Ig-like" evidence="3">
    <location>
        <begin position="157"/>
        <end position="249"/>
    </location>
</feature>
<evidence type="ECO:0000256" key="1">
    <source>
        <dbReference type="ARBA" id="ARBA00022729"/>
    </source>
</evidence>